<feature type="domain" description="Flagellar Assembly Protein A N-terminal region" evidence="1">
    <location>
        <begin position="83"/>
        <end position="253"/>
    </location>
</feature>
<dbReference type="RefSeq" id="WP_043209929.1">
    <property type="nucleotide sequence ID" value="NZ_CAJGUP010000134.1"/>
</dbReference>
<name>A0A0J6BVS0_9BORD</name>
<accession>A0A0M9IDZ7</accession>
<dbReference type="Proteomes" id="UP000053096">
    <property type="component" value="Unassembled WGS sequence"/>
</dbReference>
<reference evidence="3 4" key="1">
    <citation type="submission" date="2015-09" db="EMBL/GenBank/DDBJ databases">
        <authorList>
            <person name="Jackson K.R."/>
            <person name="Lunt B.L."/>
            <person name="Fisher J.N.B."/>
            <person name="Gardner A.V."/>
            <person name="Bailey M.E."/>
            <person name="Deus L.M."/>
            <person name="Earl A.S."/>
            <person name="Gibby P.D."/>
            <person name="Hartmann K.A."/>
            <person name="Liu J.E."/>
            <person name="Manci A.M."/>
            <person name="Nielsen D.A."/>
            <person name="Solomon M.B."/>
            <person name="Breakwell D.P."/>
            <person name="Burnett S.H."/>
            <person name="Grose J.H."/>
        </authorList>
    </citation>
    <scope>NUCLEOTIDE SEQUENCE [LARGE SCALE GENOMIC DNA]</scope>
    <source>
        <strain evidence="3 4">2789STDY5608636</strain>
    </source>
</reference>
<organism evidence="3 4">
    <name type="scientific">Bordetella pseudohinzii</name>
    <dbReference type="NCBI Taxonomy" id="1331258"/>
    <lineage>
        <taxon>Bacteria</taxon>
        <taxon>Pseudomonadati</taxon>
        <taxon>Pseudomonadota</taxon>
        <taxon>Betaproteobacteria</taxon>
        <taxon>Burkholderiales</taxon>
        <taxon>Alcaligenaceae</taxon>
        <taxon>Bordetella</taxon>
    </lineage>
</organism>
<gene>
    <name evidence="2" type="ORF">BBN53_02415</name>
    <name evidence="3" type="ORF">ERS370011_02921</name>
</gene>
<evidence type="ECO:0000313" key="4">
    <source>
        <dbReference type="Proteomes" id="UP000053096"/>
    </source>
</evidence>
<sequence length="553" mass="58098">MPPVEEAFRLVLDENTCALIASYTPEGEEGEPPSWETLAAAVQAQGWGTDVLDQTSAVNFIEACREAGEPVLASVGEVRDGGFELEISPDRMAVVLSVSPPRGGRRVALADVQAQLIEVGVVYGVRDDAILSAVSDRRTNTAIIAQGTPPTLGTPASFESLLDALKIRQQEDDDNAVVDYRELGNLTLVAPGTPLMRRIPAVQGKPGLNVLGEAVPPAHVVDTPFASNLTGVAVDEHDPCLLRAASAGSPMVVPQGVLVNSLVEVDRVDLSTGNINFDGTLKVRGDITAGMEVRVSGDVVVSGTIEAAHVHAGGNISVNGGIIGMAELKQTGARGMANPSQPAQTRTAQITAGGSVKARFIENAVVNADKNIAAEREVRQSRLYAGESVTVGPPKSNQGAITGGEVHATKSVNAGTIGSLAAVPTLICVGLHPHAEAKRAALLQRRNSLQDEKGKLEKLIVFLHNNPSRNVNGMSDRARATHARVASDLNLLQAEEERLDEQLQPQDNATIVALKRFHGGVTLRVSGKVLDIIEEQPAGRAVLDAEAGQAVIR</sequence>
<proteinExistence type="predicted"/>
<dbReference type="PANTHER" id="PTHR38032">
    <property type="entry name" value="POLYMERASE-RELATED"/>
    <property type="match status" value="1"/>
</dbReference>
<dbReference type="OrthoDB" id="5807941at2"/>
<dbReference type="InterPro" id="IPR046866">
    <property type="entry name" value="FapA_N"/>
</dbReference>
<keyword evidence="5" id="KW-1185">Reference proteome</keyword>
<dbReference type="KEGG" id="bpdz:BBN53_02415"/>
<evidence type="ECO:0000313" key="2">
    <source>
        <dbReference type="EMBL" id="ANY14844.1"/>
    </source>
</evidence>
<evidence type="ECO:0000313" key="5">
    <source>
        <dbReference type="Proteomes" id="UP000092950"/>
    </source>
</evidence>
<dbReference type="InterPro" id="IPR046865">
    <property type="entry name" value="FapA_b_solenoid"/>
</dbReference>
<evidence type="ECO:0000259" key="1">
    <source>
        <dbReference type="Pfam" id="PF20250"/>
    </source>
</evidence>
<dbReference type="AlphaFoldDB" id="A0A0J6BVS0"/>
<dbReference type="Proteomes" id="UP000092950">
    <property type="component" value="Chromosome"/>
</dbReference>
<evidence type="ECO:0000313" key="3">
    <source>
        <dbReference type="EMBL" id="CUI93416.1"/>
    </source>
</evidence>
<accession>A0A0J6BVS0</accession>
<dbReference type="InterPro" id="IPR005646">
    <property type="entry name" value="FapA"/>
</dbReference>
<dbReference type="Pfam" id="PF03961">
    <property type="entry name" value="FapA"/>
    <property type="match status" value="1"/>
</dbReference>
<reference evidence="2 5" key="2">
    <citation type="submission" date="2016-07" db="EMBL/GenBank/DDBJ databases">
        <title>Complete genome sequences of Bordetella pseudohinzii.</title>
        <authorList>
            <person name="Spilker T."/>
            <person name="Darrah R."/>
            <person name="LiPuma J.J."/>
        </authorList>
    </citation>
    <scope>NUCLEOTIDE SEQUENCE [LARGE SCALE GENOMIC DNA]</scope>
    <source>
        <strain evidence="2 5">HI4681</strain>
    </source>
</reference>
<protein>
    <submittedName>
        <fullName evidence="3">Protein of uncharacterized function (DUF342)</fullName>
    </submittedName>
</protein>
<dbReference type="PANTHER" id="PTHR38032:SF1">
    <property type="entry name" value="RNA-BINDING PROTEIN KHPB N-TERMINAL DOMAIN-CONTAINING PROTEIN"/>
    <property type="match status" value="1"/>
</dbReference>
<dbReference type="EMBL" id="CP016440">
    <property type="protein sequence ID" value="ANY14844.1"/>
    <property type="molecule type" value="Genomic_DNA"/>
</dbReference>
<dbReference type="EMBL" id="CYTV01000008">
    <property type="protein sequence ID" value="CUI93416.1"/>
    <property type="molecule type" value="Genomic_DNA"/>
</dbReference>
<dbReference type="Pfam" id="PF20250">
    <property type="entry name" value="FapA_N"/>
    <property type="match status" value="1"/>
</dbReference>